<dbReference type="EMBL" id="MU003769">
    <property type="protein sequence ID" value="KAF2725047.1"/>
    <property type="molecule type" value="Genomic_DNA"/>
</dbReference>
<evidence type="ECO:0000313" key="2">
    <source>
        <dbReference type="EMBL" id="KAF2725047.1"/>
    </source>
</evidence>
<reference evidence="2" key="1">
    <citation type="journal article" date="2020" name="Stud. Mycol.">
        <title>101 Dothideomycetes genomes: a test case for predicting lifestyles and emergence of pathogens.</title>
        <authorList>
            <person name="Haridas S."/>
            <person name="Albert R."/>
            <person name="Binder M."/>
            <person name="Bloem J."/>
            <person name="Labutti K."/>
            <person name="Salamov A."/>
            <person name="Andreopoulos B."/>
            <person name="Baker S."/>
            <person name="Barry K."/>
            <person name="Bills G."/>
            <person name="Bluhm B."/>
            <person name="Cannon C."/>
            <person name="Castanera R."/>
            <person name="Culley D."/>
            <person name="Daum C."/>
            <person name="Ezra D."/>
            <person name="Gonzalez J."/>
            <person name="Henrissat B."/>
            <person name="Kuo A."/>
            <person name="Liang C."/>
            <person name="Lipzen A."/>
            <person name="Lutzoni F."/>
            <person name="Magnuson J."/>
            <person name="Mondo S."/>
            <person name="Nolan M."/>
            <person name="Ohm R."/>
            <person name="Pangilinan J."/>
            <person name="Park H.-J."/>
            <person name="Ramirez L."/>
            <person name="Alfaro M."/>
            <person name="Sun H."/>
            <person name="Tritt A."/>
            <person name="Yoshinaga Y."/>
            <person name="Zwiers L.-H."/>
            <person name="Turgeon B."/>
            <person name="Goodwin S."/>
            <person name="Spatafora J."/>
            <person name="Crous P."/>
            <person name="Grigoriev I."/>
        </authorList>
    </citation>
    <scope>NUCLEOTIDE SEQUENCE</scope>
    <source>
        <strain evidence="2">CBS 116435</strain>
    </source>
</reference>
<dbReference type="AlphaFoldDB" id="A0A9P4QHV4"/>
<evidence type="ECO:0000313" key="3">
    <source>
        <dbReference type="Proteomes" id="UP000799441"/>
    </source>
</evidence>
<protein>
    <submittedName>
        <fullName evidence="2">Uncharacterized protein</fullName>
    </submittedName>
</protein>
<keyword evidence="3" id="KW-1185">Reference proteome</keyword>
<evidence type="ECO:0000256" key="1">
    <source>
        <dbReference type="SAM" id="MobiDB-lite"/>
    </source>
</evidence>
<comment type="caution">
    <text evidence="2">The sequence shown here is derived from an EMBL/GenBank/DDBJ whole genome shotgun (WGS) entry which is preliminary data.</text>
</comment>
<organism evidence="2 3">
    <name type="scientific">Polychaeton citri CBS 116435</name>
    <dbReference type="NCBI Taxonomy" id="1314669"/>
    <lineage>
        <taxon>Eukaryota</taxon>
        <taxon>Fungi</taxon>
        <taxon>Dikarya</taxon>
        <taxon>Ascomycota</taxon>
        <taxon>Pezizomycotina</taxon>
        <taxon>Dothideomycetes</taxon>
        <taxon>Dothideomycetidae</taxon>
        <taxon>Capnodiales</taxon>
        <taxon>Capnodiaceae</taxon>
        <taxon>Polychaeton</taxon>
    </lineage>
</organism>
<proteinExistence type="predicted"/>
<name>A0A9P4QHV4_9PEZI</name>
<accession>A0A9P4QHV4</accession>
<feature type="compositionally biased region" description="Basic and acidic residues" evidence="1">
    <location>
        <begin position="90"/>
        <end position="105"/>
    </location>
</feature>
<feature type="region of interest" description="Disordered" evidence="1">
    <location>
        <begin position="76"/>
        <end position="105"/>
    </location>
</feature>
<sequence>MMSSCVLHDIMRPRKLEKTPPALQAVYLAGGFIAYICVVHNQGLMGGQASDERDVTHTAQRGEGLRRCDAYCRKTKPDPCDSSKAFTLTRTERAEDLHRADERGT</sequence>
<gene>
    <name evidence="2" type="ORF">K431DRAFT_117623</name>
</gene>
<dbReference type="Proteomes" id="UP000799441">
    <property type="component" value="Unassembled WGS sequence"/>
</dbReference>